<protein>
    <submittedName>
        <fullName evidence="1">Uncharacterized protein</fullName>
    </submittedName>
</protein>
<dbReference type="EMBL" id="CP159837">
    <property type="protein sequence ID" value="XCM39247.1"/>
    <property type="molecule type" value="Genomic_DNA"/>
</dbReference>
<reference evidence="1" key="1">
    <citation type="submission" date="2024-07" db="EMBL/GenBank/DDBJ databases">
        <authorList>
            <person name="Kim Y.J."/>
            <person name="Jeong J.Y."/>
        </authorList>
    </citation>
    <scope>NUCLEOTIDE SEQUENCE</scope>
    <source>
        <strain evidence="1">GIHE-MW2</strain>
    </source>
</reference>
<gene>
    <name evidence="1" type="ORF">ABWT76_002153</name>
</gene>
<name>A0AAU8JKE2_9CYAN</name>
<sequence>MKVSRPNSQPLSPAELTDLDKLKRLIEKATADGLVSEDEMNSIKTFMASDGKVTPEELDLCQQLIWRKIQSGELEYEWEST</sequence>
<organism evidence="1">
    <name type="scientific">Planktothricoides raciborskii GIHE-MW2</name>
    <dbReference type="NCBI Taxonomy" id="2792601"/>
    <lineage>
        <taxon>Bacteria</taxon>
        <taxon>Bacillati</taxon>
        <taxon>Cyanobacteriota</taxon>
        <taxon>Cyanophyceae</taxon>
        <taxon>Oscillatoriophycideae</taxon>
        <taxon>Oscillatoriales</taxon>
        <taxon>Oscillatoriaceae</taxon>
        <taxon>Planktothricoides</taxon>
    </lineage>
</organism>
<evidence type="ECO:0000313" key="1">
    <source>
        <dbReference type="EMBL" id="XCM39247.1"/>
    </source>
</evidence>
<dbReference type="AlphaFoldDB" id="A0AAU8JKE2"/>
<proteinExistence type="predicted"/>
<dbReference type="RefSeq" id="WP_054469325.1">
    <property type="nucleotide sequence ID" value="NZ_CP159837.1"/>
</dbReference>
<accession>A0AAU8JKE2</accession>